<organism evidence="7 8">
    <name type="scientific">Paenibacillus alginolyticus</name>
    <dbReference type="NCBI Taxonomy" id="59839"/>
    <lineage>
        <taxon>Bacteria</taxon>
        <taxon>Bacillati</taxon>
        <taxon>Bacillota</taxon>
        <taxon>Bacilli</taxon>
        <taxon>Bacillales</taxon>
        <taxon>Paenibacillaceae</taxon>
        <taxon>Paenibacillus</taxon>
    </lineage>
</organism>
<evidence type="ECO:0000313" key="7">
    <source>
        <dbReference type="EMBL" id="MCY9697575.1"/>
    </source>
</evidence>
<dbReference type="RefSeq" id="WP_268618245.1">
    <property type="nucleotide sequence ID" value="NZ_JAMDMX010000151.1"/>
</dbReference>
<evidence type="ECO:0000313" key="8">
    <source>
        <dbReference type="Proteomes" id="UP001527099"/>
    </source>
</evidence>
<dbReference type="PANTHER" id="PTHR43701:SF13">
    <property type="entry name" value="MEMBRANE TRANSPORTER PROTEIN YRKJ-RELATED"/>
    <property type="match status" value="1"/>
</dbReference>
<evidence type="ECO:0000256" key="5">
    <source>
        <dbReference type="ARBA" id="ARBA00023136"/>
    </source>
</evidence>
<dbReference type="InterPro" id="IPR002781">
    <property type="entry name" value="TM_pro_TauE-like"/>
</dbReference>
<dbReference type="Proteomes" id="UP001527099">
    <property type="component" value="Unassembled WGS sequence"/>
</dbReference>
<evidence type="ECO:0000256" key="4">
    <source>
        <dbReference type="ARBA" id="ARBA00022989"/>
    </source>
</evidence>
<accession>A0ABT4GMY7</accession>
<keyword evidence="8" id="KW-1185">Reference proteome</keyword>
<feature type="transmembrane region" description="Helical" evidence="6">
    <location>
        <begin position="147"/>
        <end position="175"/>
    </location>
</feature>
<feature type="transmembrane region" description="Helical" evidence="6">
    <location>
        <begin position="109"/>
        <end position="126"/>
    </location>
</feature>
<dbReference type="EMBL" id="JAMDMX010000151">
    <property type="protein sequence ID" value="MCY9697575.1"/>
    <property type="molecule type" value="Genomic_DNA"/>
</dbReference>
<dbReference type="PANTHER" id="PTHR43701">
    <property type="entry name" value="MEMBRANE TRANSPORTER PROTEIN MJ0441-RELATED"/>
    <property type="match status" value="1"/>
</dbReference>
<feature type="transmembrane region" description="Helical" evidence="6">
    <location>
        <begin position="52"/>
        <end position="71"/>
    </location>
</feature>
<evidence type="ECO:0000256" key="6">
    <source>
        <dbReference type="RuleBase" id="RU363041"/>
    </source>
</evidence>
<keyword evidence="4 6" id="KW-1133">Transmembrane helix</keyword>
<proteinExistence type="inferred from homology"/>
<dbReference type="InterPro" id="IPR051598">
    <property type="entry name" value="TSUP/Inactive_protease-like"/>
</dbReference>
<comment type="caution">
    <text evidence="7">The sequence shown here is derived from an EMBL/GenBank/DDBJ whole genome shotgun (WGS) entry which is preliminary data.</text>
</comment>
<reference evidence="7 8" key="1">
    <citation type="submission" date="2022-05" db="EMBL/GenBank/DDBJ databases">
        <title>Genome Sequencing of Bee-Associated Microbes.</title>
        <authorList>
            <person name="Dunlap C."/>
        </authorList>
    </citation>
    <scope>NUCLEOTIDE SEQUENCE [LARGE SCALE GENOMIC DNA]</scope>
    <source>
        <strain evidence="7 8">NRRL B-14421</strain>
    </source>
</reference>
<feature type="transmembrane region" description="Helical" evidence="6">
    <location>
        <begin position="7"/>
        <end position="40"/>
    </location>
</feature>
<feature type="transmembrane region" description="Helical" evidence="6">
    <location>
        <begin position="83"/>
        <end position="103"/>
    </location>
</feature>
<keyword evidence="6" id="KW-1003">Cell membrane</keyword>
<evidence type="ECO:0000256" key="2">
    <source>
        <dbReference type="ARBA" id="ARBA00009142"/>
    </source>
</evidence>
<gene>
    <name evidence="7" type="ORF">M5X19_32670</name>
</gene>
<dbReference type="Pfam" id="PF01925">
    <property type="entry name" value="TauE"/>
    <property type="match status" value="1"/>
</dbReference>
<keyword evidence="5 6" id="KW-0472">Membrane</keyword>
<feature type="transmembrane region" description="Helical" evidence="6">
    <location>
        <begin position="241"/>
        <end position="259"/>
    </location>
</feature>
<sequence length="261" mass="27511">MDLSYILILFAIGFVGSFISGLVGIGGAIINFPLLLYIPIVLGFEGFTAQEVSSITAVQVFFATLLAILVLRKSGYIHKSLVIYMGSAIVLGSFIGGFGSKFLSGSTINIIYGLLAFVAAVMMFLPKKNKEHKDINSISFHKGVASFIAVFIGIASGIVGAAGAFITVPVMLLILKIPTRIAIASSLVITFLSSFGTTTGKLLAGHVLWTPTIIIVIASTIASPIGALISKKLNTRALQWVLSFLIGATAIKIGIDIFLNL</sequence>
<name>A0ABT4GMY7_9BACL</name>
<feature type="transmembrane region" description="Helical" evidence="6">
    <location>
        <begin position="207"/>
        <end position="229"/>
    </location>
</feature>
<keyword evidence="3 6" id="KW-0812">Transmembrane</keyword>
<evidence type="ECO:0000256" key="3">
    <source>
        <dbReference type="ARBA" id="ARBA00022692"/>
    </source>
</evidence>
<comment type="similarity">
    <text evidence="2 6">Belongs to the 4-toluene sulfonate uptake permease (TSUP) (TC 2.A.102) family.</text>
</comment>
<comment type="subcellular location">
    <subcellularLocation>
        <location evidence="6">Cell membrane</location>
        <topology evidence="6">Multi-pass membrane protein</topology>
    </subcellularLocation>
    <subcellularLocation>
        <location evidence="1">Membrane</location>
        <topology evidence="1">Multi-pass membrane protein</topology>
    </subcellularLocation>
</comment>
<protein>
    <recommendedName>
        <fullName evidence="6">Probable membrane transporter protein</fullName>
    </recommendedName>
</protein>
<evidence type="ECO:0000256" key="1">
    <source>
        <dbReference type="ARBA" id="ARBA00004141"/>
    </source>
</evidence>